<protein>
    <submittedName>
        <fullName evidence="1">Uncharacterized protein</fullName>
    </submittedName>
</protein>
<dbReference type="EMBL" id="JAHZSS010000010">
    <property type="protein sequence ID" value="MBW8191299.1"/>
    <property type="molecule type" value="Genomic_DNA"/>
</dbReference>
<comment type="caution">
    <text evidence="1">The sequence shown here is derived from an EMBL/GenBank/DDBJ whole genome shotgun (WGS) entry which is preliminary data.</text>
</comment>
<dbReference type="Proteomes" id="UP001166251">
    <property type="component" value="Unassembled WGS sequence"/>
</dbReference>
<sequence>MKRRLTKRNKSKLSKFFSDWKPNTGAMPNLKRVNICFGSLDIGCDEKTDKRILRNESPLDWDWLEPTGQYSIRRYQAA</sequence>
<dbReference type="RefSeq" id="WP_220103982.1">
    <property type="nucleotide sequence ID" value="NZ_JAHZSS010000010.1"/>
</dbReference>
<organism evidence="1 2">
    <name type="scientific">Neiella holothuriorum</name>
    <dbReference type="NCBI Taxonomy" id="2870530"/>
    <lineage>
        <taxon>Bacteria</taxon>
        <taxon>Pseudomonadati</taxon>
        <taxon>Pseudomonadota</taxon>
        <taxon>Gammaproteobacteria</taxon>
        <taxon>Alteromonadales</taxon>
        <taxon>Echinimonadaceae</taxon>
        <taxon>Neiella</taxon>
    </lineage>
</organism>
<keyword evidence="2" id="KW-1185">Reference proteome</keyword>
<evidence type="ECO:0000313" key="1">
    <source>
        <dbReference type="EMBL" id="MBW8191299.1"/>
    </source>
</evidence>
<proteinExistence type="predicted"/>
<gene>
    <name evidence="1" type="ORF">K0504_09645</name>
</gene>
<reference evidence="1" key="1">
    <citation type="submission" date="2021-07" db="EMBL/GenBank/DDBJ databases">
        <title>Neiella marina sp. nov., isolated from the intestinal content of sea cucumber Apostichopus japonicus.</title>
        <authorList>
            <person name="Bai X."/>
        </authorList>
    </citation>
    <scope>NUCLEOTIDE SEQUENCE</scope>
    <source>
        <strain evidence="1">126</strain>
    </source>
</reference>
<accession>A0ABS7EG29</accession>
<name>A0ABS7EG29_9GAMM</name>
<evidence type="ECO:0000313" key="2">
    <source>
        <dbReference type="Proteomes" id="UP001166251"/>
    </source>
</evidence>